<evidence type="ECO:0000256" key="2">
    <source>
        <dbReference type="ARBA" id="ARBA00022516"/>
    </source>
</evidence>
<dbReference type="STRING" id="1265350.IX46_01345"/>
<dbReference type="HAMAP" id="MF_00101">
    <property type="entry name" value="AcpS"/>
    <property type="match status" value="1"/>
</dbReference>
<evidence type="ECO:0000256" key="10">
    <source>
        <dbReference type="ARBA" id="ARBA00054726"/>
    </source>
</evidence>
<evidence type="ECO:0000313" key="14">
    <source>
        <dbReference type="Proteomes" id="UP000066321"/>
    </source>
</evidence>
<dbReference type="InterPro" id="IPR004568">
    <property type="entry name" value="Ppantetheine-prot_Trfase_dom"/>
</dbReference>
<dbReference type="AlphaFoldDB" id="A0A0M3RSB5"/>
<comment type="function">
    <text evidence="10">Transfers the 4'-phosphopantetheine moiety from coenzyme A to the 'Ser-36' of acyl-carrier-protein.</text>
</comment>
<dbReference type="GO" id="GO:0008897">
    <property type="term" value="F:holo-[acyl-carrier-protein] synthase activity"/>
    <property type="evidence" value="ECO:0007669"/>
    <property type="project" value="UniProtKB-UniRule"/>
</dbReference>
<feature type="binding site" evidence="11">
    <location>
        <position position="58"/>
    </location>
    <ligand>
        <name>Mg(2+)</name>
        <dbReference type="ChEBI" id="CHEBI:18420"/>
    </ligand>
</feature>
<dbReference type="Proteomes" id="UP000066321">
    <property type="component" value="Chromosome"/>
</dbReference>
<dbReference type="GO" id="GO:0005737">
    <property type="term" value="C:cytoplasm"/>
    <property type="evidence" value="ECO:0007669"/>
    <property type="project" value="UniProtKB-SubCell"/>
</dbReference>
<dbReference type="GO" id="GO:0000287">
    <property type="term" value="F:magnesium ion binding"/>
    <property type="evidence" value="ECO:0007669"/>
    <property type="project" value="UniProtKB-UniRule"/>
</dbReference>
<comment type="function">
    <text evidence="11">Transfers the 4'-phosphopantetheine moiety from coenzyme A to a Ser of acyl-carrier-protein.</text>
</comment>
<feature type="binding site" evidence="11">
    <location>
        <position position="9"/>
    </location>
    <ligand>
        <name>Mg(2+)</name>
        <dbReference type="ChEBI" id="CHEBI:18420"/>
    </ligand>
</feature>
<proteinExistence type="inferred from homology"/>
<dbReference type="Gene3D" id="3.90.470.20">
    <property type="entry name" value="4'-phosphopantetheinyl transferase domain"/>
    <property type="match status" value="1"/>
</dbReference>
<dbReference type="OrthoDB" id="517356at2"/>
<dbReference type="PATRIC" id="fig|1265350.3.peg.250"/>
<keyword evidence="5 11" id="KW-0276">Fatty acid metabolism</keyword>
<dbReference type="RefSeq" id="WP_053940218.1">
    <property type="nucleotide sequence ID" value="NZ_CP009253.1"/>
</dbReference>
<evidence type="ECO:0000256" key="4">
    <source>
        <dbReference type="ARBA" id="ARBA00022723"/>
    </source>
</evidence>
<keyword evidence="2 11" id="KW-0444">Lipid biosynthesis</keyword>
<comment type="catalytic activity">
    <reaction evidence="9 11">
        <text>apo-[ACP] + CoA = holo-[ACP] + adenosine 3',5'-bisphosphate + H(+)</text>
        <dbReference type="Rhea" id="RHEA:12068"/>
        <dbReference type="Rhea" id="RHEA-COMP:9685"/>
        <dbReference type="Rhea" id="RHEA-COMP:9690"/>
        <dbReference type="ChEBI" id="CHEBI:15378"/>
        <dbReference type="ChEBI" id="CHEBI:29999"/>
        <dbReference type="ChEBI" id="CHEBI:57287"/>
        <dbReference type="ChEBI" id="CHEBI:58343"/>
        <dbReference type="ChEBI" id="CHEBI:64479"/>
        <dbReference type="EC" id="2.7.8.7"/>
    </reaction>
</comment>
<evidence type="ECO:0000256" key="8">
    <source>
        <dbReference type="ARBA" id="ARBA00023160"/>
    </source>
</evidence>
<dbReference type="Pfam" id="PF01648">
    <property type="entry name" value="ACPS"/>
    <property type="match status" value="1"/>
</dbReference>
<evidence type="ECO:0000313" key="13">
    <source>
        <dbReference type="EMBL" id="ALD15210.1"/>
    </source>
</evidence>
<evidence type="ECO:0000259" key="12">
    <source>
        <dbReference type="Pfam" id="PF01648"/>
    </source>
</evidence>
<keyword evidence="4 11" id="KW-0479">Metal-binding</keyword>
<evidence type="ECO:0000256" key="11">
    <source>
        <dbReference type="HAMAP-Rule" id="MF_00101"/>
    </source>
</evidence>
<evidence type="ECO:0000256" key="3">
    <source>
        <dbReference type="ARBA" id="ARBA00022679"/>
    </source>
</evidence>
<comment type="cofactor">
    <cofactor evidence="11">
        <name>Mg(2+)</name>
        <dbReference type="ChEBI" id="CHEBI:18420"/>
    </cofactor>
</comment>
<evidence type="ECO:0000256" key="1">
    <source>
        <dbReference type="ARBA" id="ARBA00022490"/>
    </source>
</evidence>
<dbReference type="SUPFAM" id="SSF56214">
    <property type="entry name" value="4'-phosphopantetheinyl transferase"/>
    <property type="match status" value="1"/>
</dbReference>
<evidence type="ECO:0000256" key="6">
    <source>
        <dbReference type="ARBA" id="ARBA00022842"/>
    </source>
</evidence>
<reference evidence="13 14" key="1">
    <citation type="journal article" date="2015" name="J Genomics">
        <title>Whole Genome Sequence of the Soybean Aphid Endosymbiont Buchnera aphidicola and Genetic Differentiation among Biotype-Specific Strains.</title>
        <authorList>
            <person name="Cassone B.J."/>
            <person name="Wenger J.A."/>
            <person name="Michel A.P."/>
        </authorList>
    </citation>
    <scope>NUCLEOTIDE SEQUENCE [LARGE SCALE GENOMIC DNA]</scope>
    <source>
        <strain evidence="13 14">BAg</strain>
    </source>
</reference>
<keyword evidence="3 11" id="KW-0808">Transferase</keyword>
<dbReference type="GO" id="GO:0006633">
    <property type="term" value="P:fatty acid biosynthetic process"/>
    <property type="evidence" value="ECO:0007669"/>
    <property type="project" value="UniProtKB-UniRule"/>
</dbReference>
<evidence type="ECO:0000256" key="5">
    <source>
        <dbReference type="ARBA" id="ARBA00022832"/>
    </source>
</evidence>
<keyword evidence="6 11" id="KW-0460">Magnesium</keyword>
<dbReference type="EMBL" id="CP009253">
    <property type="protein sequence ID" value="ALD15210.1"/>
    <property type="molecule type" value="Genomic_DNA"/>
</dbReference>
<keyword evidence="1 11" id="KW-0963">Cytoplasm</keyword>
<evidence type="ECO:0000256" key="7">
    <source>
        <dbReference type="ARBA" id="ARBA00023098"/>
    </source>
</evidence>
<keyword evidence="8 11" id="KW-0275">Fatty acid biosynthesis</keyword>
<dbReference type="InterPro" id="IPR002582">
    <property type="entry name" value="ACPS"/>
</dbReference>
<dbReference type="KEGG" id="baph:IX46_01345"/>
<dbReference type="NCBIfam" id="TIGR00556">
    <property type="entry name" value="pantethn_trn"/>
    <property type="match status" value="1"/>
</dbReference>
<dbReference type="InterPro" id="IPR008278">
    <property type="entry name" value="4-PPantetheinyl_Trfase_dom"/>
</dbReference>
<protein>
    <recommendedName>
        <fullName evidence="11">Holo-[acyl-carrier-protein] synthase</fullName>
        <shortName evidence="11">Holo-ACP synthase</shortName>
        <ecNumber evidence="11">2.7.8.7</ecNumber>
    </recommendedName>
    <alternativeName>
        <fullName evidence="11">4'-phosphopantetheinyl transferase AcpS</fullName>
    </alternativeName>
</protein>
<sequence length="126" mass="14357">MSIIGIGTDIIEIDRIRKIFFQFGNKLAQKILSEKEWEKYIISLNKINFIAKKFAAKEAAVKALGTGINNGINFHQIEIYHDSLGKPNFCFLGNALKIFKEKRCKFAHISITDQKSYAYAIVILES</sequence>
<comment type="subcellular location">
    <subcellularLocation>
        <location evidence="11">Cytoplasm</location>
    </subcellularLocation>
</comment>
<comment type="similarity">
    <text evidence="11">Belongs to the P-Pant transferase superfamily. AcpS family.</text>
</comment>
<dbReference type="FunFam" id="3.90.470.20:FF:000001">
    <property type="entry name" value="Holo-[acyl-carrier-protein] synthase"/>
    <property type="match status" value="1"/>
</dbReference>
<keyword evidence="7 11" id="KW-0443">Lipid metabolism</keyword>
<name>A0A0M3RSB5_9GAMM</name>
<evidence type="ECO:0000256" key="9">
    <source>
        <dbReference type="ARBA" id="ARBA00050875"/>
    </source>
</evidence>
<feature type="domain" description="4'-phosphopantetheinyl transferase" evidence="12">
    <location>
        <begin position="5"/>
        <end position="120"/>
    </location>
</feature>
<dbReference type="EC" id="2.7.8.7" evidence="11"/>
<dbReference type="NCBIfam" id="TIGR00516">
    <property type="entry name" value="acpS"/>
    <property type="match status" value="1"/>
</dbReference>
<dbReference type="InterPro" id="IPR037143">
    <property type="entry name" value="4-PPantetheinyl_Trfase_dom_sf"/>
</dbReference>
<accession>A0A0M3RSB5</accession>
<organism evidence="13 14">
    <name type="scientific">Buchnera aphidicola</name>
    <name type="common">Aphis glycines</name>
    <dbReference type="NCBI Taxonomy" id="1265350"/>
    <lineage>
        <taxon>Bacteria</taxon>
        <taxon>Pseudomonadati</taxon>
        <taxon>Pseudomonadota</taxon>
        <taxon>Gammaproteobacteria</taxon>
        <taxon>Enterobacterales</taxon>
        <taxon>Erwiniaceae</taxon>
        <taxon>Buchnera</taxon>
    </lineage>
</organism>
<gene>
    <name evidence="11 13" type="primary">acpS</name>
    <name evidence="13" type="ORF">IX46_01345</name>
</gene>